<accession>A0AAD2CXC5</accession>
<name>A0AAD2CXC5_EUPCR</name>
<proteinExistence type="predicted"/>
<evidence type="ECO:0000313" key="3">
    <source>
        <dbReference type="Proteomes" id="UP001295684"/>
    </source>
</evidence>
<evidence type="ECO:0000256" key="1">
    <source>
        <dbReference type="SAM" id="MobiDB-lite"/>
    </source>
</evidence>
<feature type="region of interest" description="Disordered" evidence="1">
    <location>
        <begin position="176"/>
        <end position="255"/>
    </location>
</feature>
<evidence type="ECO:0000313" key="2">
    <source>
        <dbReference type="EMBL" id="CAI2373834.1"/>
    </source>
</evidence>
<feature type="compositionally biased region" description="Basic residues" evidence="1">
    <location>
        <begin position="280"/>
        <end position="289"/>
    </location>
</feature>
<reference evidence="2" key="1">
    <citation type="submission" date="2023-07" db="EMBL/GenBank/DDBJ databases">
        <authorList>
            <consortium name="AG Swart"/>
            <person name="Singh M."/>
            <person name="Singh A."/>
            <person name="Seah K."/>
            <person name="Emmerich C."/>
        </authorList>
    </citation>
    <scope>NUCLEOTIDE SEQUENCE</scope>
    <source>
        <strain evidence="2">DP1</strain>
    </source>
</reference>
<sequence length="355" mass="38965">MSKNKRRSQSVENAPEPEGFGGGGRMFHSQSNQNVSKQGNFQSLKAKTTVLNRPGTIGALSALSNGGFSQNISANALRNAHSQWSFGKADRFKKLRINNSAKMLALPNTLNTKTSTFGFGEKKPLQIIFGKDSPPPSLYRSRSQFDYTPGAGKSMGIPYSAYKKVHMPGLNTRLDEIPGPGSYEQKTSLGANSRKFSLKSRIKPADSATRDNPPPNNYSPNFGLTERSGFDDVGFGFGSRPNVTGRINENPGPGAYRAPSIFDKFKNIPNPSLLKTLQKYRKKGRRKIPKPQYSERSSTKQLSHQDDDPLHLALKNEEDASHSGKDGSVSKHDQSTPKEKSQTEKSTSKKNDGNE</sequence>
<dbReference type="AlphaFoldDB" id="A0AAD2CXC5"/>
<comment type="caution">
    <text evidence="2">The sequence shown here is derived from an EMBL/GenBank/DDBJ whole genome shotgun (WGS) entry which is preliminary data.</text>
</comment>
<protein>
    <submittedName>
        <fullName evidence="2">Uncharacterized protein</fullName>
    </submittedName>
</protein>
<organism evidence="2 3">
    <name type="scientific">Euplotes crassus</name>
    <dbReference type="NCBI Taxonomy" id="5936"/>
    <lineage>
        <taxon>Eukaryota</taxon>
        <taxon>Sar</taxon>
        <taxon>Alveolata</taxon>
        <taxon>Ciliophora</taxon>
        <taxon>Intramacronucleata</taxon>
        <taxon>Spirotrichea</taxon>
        <taxon>Hypotrichia</taxon>
        <taxon>Euplotida</taxon>
        <taxon>Euplotidae</taxon>
        <taxon>Moneuplotes</taxon>
    </lineage>
</organism>
<dbReference type="EMBL" id="CAMPGE010015199">
    <property type="protein sequence ID" value="CAI2373834.1"/>
    <property type="molecule type" value="Genomic_DNA"/>
</dbReference>
<feature type="region of interest" description="Disordered" evidence="1">
    <location>
        <begin position="1"/>
        <end position="35"/>
    </location>
</feature>
<dbReference type="Proteomes" id="UP001295684">
    <property type="component" value="Unassembled WGS sequence"/>
</dbReference>
<keyword evidence="3" id="KW-1185">Reference proteome</keyword>
<feature type="compositionally biased region" description="Basic and acidic residues" evidence="1">
    <location>
        <begin position="303"/>
        <end position="355"/>
    </location>
</feature>
<feature type="compositionally biased region" description="Polar residues" evidence="1">
    <location>
        <begin position="184"/>
        <end position="195"/>
    </location>
</feature>
<gene>
    <name evidence="2" type="ORF">ECRASSUSDP1_LOCUS15183</name>
</gene>
<feature type="region of interest" description="Disordered" evidence="1">
    <location>
        <begin position="280"/>
        <end position="355"/>
    </location>
</feature>